<dbReference type="OrthoDB" id="9781411at2"/>
<dbReference type="PANTHER" id="PTHR42751:SF3">
    <property type="entry name" value="SODIUM_GLUTAMATE SYMPORTER"/>
    <property type="match status" value="1"/>
</dbReference>
<evidence type="ECO:0000256" key="6">
    <source>
        <dbReference type="ARBA" id="ARBA00023136"/>
    </source>
</evidence>
<proteinExistence type="inferred from homology"/>
<feature type="transmembrane region" description="Helical" evidence="7">
    <location>
        <begin position="360"/>
        <end position="380"/>
    </location>
</feature>
<keyword evidence="4 7" id="KW-0812">Transmembrane</keyword>
<dbReference type="Gene3D" id="3.40.50.720">
    <property type="entry name" value="NAD(P)-binding Rossmann-like Domain"/>
    <property type="match status" value="1"/>
</dbReference>
<dbReference type="InterPro" id="IPR036291">
    <property type="entry name" value="NAD(P)-bd_dom_sf"/>
</dbReference>
<dbReference type="InterPro" id="IPR003148">
    <property type="entry name" value="RCK_N"/>
</dbReference>
<feature type="transmembrane region" description="Helical" evidence="7">
    <location>
        <begin position="215"/>
        <end position="234"/>
    </location>
</feature>
<feature type="domain" description="Cation/H+ exchanger transmembrane" evidence="8">
    <location>
        <begin position="21"/>
        <end position="376"/>
    </location>
</feature>
<evidence type="ECO:0000256" key="2">
    <source>
        <dbReference type="ARBA" id="ARBA00005551"/>
    </source>
</evidence>
<dbReference type="SUPFAM" id="SSF51735">
    <property type="entry name" value="NAD(P)-binding Rossmann-fold domains"/>
    <property type="match status" value="1"/>
</dbReference>
<keyword evidence="3" id="KW-0813">Transport</keyword>
<evidence type="ECO:0000256" key="5">
    <source>
        <dbReference type="ARBA" id="ARBA00022989"/>
    </source>
</evidence>
<dbReference type="Proteomes" id="UP000184513">
    <property type="component" value="Unassembled WGS sequence"/>
</dbReference>
<keyword evidence="5 7" id="KW-1133">Transmembrane helix</keyword>
<dbReference type="Pfam" id="PF02254">
    <property type="entry name" value="TrkA_N"/>
    <property type="match status" value="1"/>
</dbReference>
<feature type="transmembrane region" description="Helical" evidence="7">
    <location>
        <begin position="269"/>
        <end position="286"/>
    </location>
</feature>
<dbReference type="PANTHER" id="PTHR42751">
    <property type="entry name" value="SODIUM/HYDROGEN EXCHANGER FAMILY/TRKA DOMAIN PROTEIN"/>
    <property type="match status" value="1"/>
</dbReference>
<dbReference type="GO" id="GO:1902600">
    <property type="term" value="P:proton transmembrane transport"/>
    <property type="evidence" value="ECO:0007669"/>
    <property type="project" value="InterPro"/>
</dbReference>
<dbReference type="Gene3D" id="1.20.1530.20">
    <property type="match status" value="1"/>
</dbReference>
<dbReference type="AlphaFoldDB" id="A0A1M7P7B4"/>
<keyword evidence="11" id="KW-1185">Reference proteome</keyword>
<dbReference type="GO" id="GO:0006813">
    <property type="term" value="P:potassium ion transport"/>
    <property type="evidence" value="ECO:0007669"/>
    <property type="project" value="InterPro"/>
</dbReference>
<comment type="similarity">
    <text evidence="2">Belongs to the monovalent cation:proton antiporter 2 (CPA2) transporter (TC 2.A.37) family.</text>
</comment>
<dbReference type="Pfam" id="PF00999">
    <property type="entry name" value="Na_H_Exchanger"/>
    <property type="match status" value="1"/>
</dbReference>
<feature type="transmembrane region" description="Helical" evidence="7">
    <location>
        <begin position="330"/>
        <end position="354"/>
    </location>
</feature>
<dbReference type="STRING" id="388280.SAMN04488057_10795"/>
<feature type="transmembrane region" description="Helical" evidence="7">
    <location>
        <begin position="36"/>
        <end position="55"/>
    </location>
</feature>
<organism evidence="10 11">
    <name type="scientific">Cyclobacterium lianum</name>
    <dbReference type="NCBI Taxonomy" id="388280"/>
    <lineage>
        <taxon>Bacteria</taxon>
        <taxon>Pseudomonadati</taxon>
        <taxon>Bacteroidota</taxon>
        <taxon>Cytophagia</taxon>
        <taxon>Cytophagales</taxon>
        <taxon>Cyclobacteriaceae</taxon>
        <taxon>Cyclobacterium</taxon>
    </lineage>
</organism>
<dbReference type="InterPro" id="IPR038770">
    <property type="entry name" value="Na+/solute_symporter_sf"/>
</dbReference>
<reference evidence="10 11" key="1">
    <citation type="submission" date="2016-11" db="EMBL/GenBank/DDBJ databases">
        <authorList>
            <person name="Jaros S."/>
            <person name="Januszkiewicz K."/>
            <person name="Wedrychowicz H."/>
        </authorList>
    </citation>
    <scope>NUCLEOTIDE SEQUENCE [LARGE SCALE GENOMIC DNA]</scope>
    <source>
        <strain evidence="10 11">CGMCC 1.6102</strain>
    </source>
</reference>
<feature type="domain" description="RCK N-terminal" evidence="9">
    <location>
        <begin position="417"/>
        <end position="532"/>
    </location>
</feature>
<evidence type="ECO:0000256" key="4">
    <source>
        <dbReference type="ARBA" id="ARBA00022692"/>
    </source>
</evidence>
<dbReference type="GO" id="GO:0015297">
    <property type="term" value="F:antiporter activity"/>
    <property type="evidence" value="ECO:0007669"/>
    <property type="project" value="InterPro"/>
</dbReference>
<protein>
    <submittedName>
        <fullName evidence="10">Predicted Kef-type K+ transport protein, K+/H+ antiporter domain</fullName>
    </submittedName>
</protein>
<gene>
    <name evidence="10" type="ORF">SAMN04488057_10795</name>
</gene>
<keyword evidence="6 7" id="KW-0472">Membrane</keyword>
<evidence type="ECO:0000256" key="7">
    <source>
        <dbReference type="SAM" id="Phobius"/>
    </source>
</evidence>
<dbReference type="EMBL" id="FRCY01000007">
    <property type="protein sequence ID" value="SHN12562.1"/>
    <property type="molecule type" value="Genomic_DNA"/>
</dbReference>
<name>A0A1M7P7B4_9BACT</name>
<feature type="transmembrane region" description="Helical" evidence="7">
    <location>
        <begin position="184"/>
        <end position="203"/>
    </location>
</feature>
<comment type="subcellular location">
    <subcellularLocation>
        <location evidence="1">Membrane</location>
        <topology evidence="1">Multi-pass membrane protein</topology>
    </subcellularLocation>
</comment>
<feature type="transmembrane region" description="Helical" evidence="7">
    <location>
        <begin position="122"/>
        <end position="141"/>
    </location>
</feature>
<feature type="transmembrane region" description="Helical" evidence="7">
    <location>
        <begin position="12"/>
        <end position="29"/>
    </location>
</feature>
<feature type="transmembrane region" description="Helical" evidence="7">
    <location>
        <begin position="298"/>
        <end position="318"/>
    </location>
</feature>
<evidence type="ECO:0000256" key="1">
    <source>
        <dbReference type="ARBA" id="ARBA00004141"/>
    </source>
</evidence>
<dbReference type="RefSeq" id="WP_073095009.1">
    <property type="nucleotide sequence ID" value="NZ_FRCY01000007.1"/>
</dbReference>
<evidence type="ECO:0000313" key="11">
    <source>
        <dbReference type="Proteomes" id="UP000184513"/>
    </source>
</evidence>
<evidence type="ECO:0000313" key="10">
    <source>
        <dbReference type="EMBL" id="SHN12562.1"/>
    </source>
</evidence>
<accession>A0A1M7P7B4</accession>
<dbReference type="GO" id="GO:0016020">
    <property type="term" value="C:membrane"/>
    <property type="evidence" value="ECO:0007669"/>
    <property type="project" value="UniProtKB-SubCell"/>
</dbReference>
<evidence type="ECO:0000259" key="8">
    <source>
        <dbReference type="Pfam" id="PF00999"/>
    </source>
</evidence>
<feature type="transmembrane region" description="Helical" evidence="7">
    <location>
        <begin position="153"/>
        <end position="172"/>
    </location>
</feature>
<feature type="transmembrane region" description="Helical" evidence="7">
    <location>
        <begin position="92"/>
        <end position="116"/>
    </location>
</feature>
<evidence type="ECO:0000256" key="3">
    <source>
        <dbReference type="ARBA" id="ARBA00022448"/>
    </source>
</evidence>
<feature type="transmembrane region" description="Helical" evidence="7">
    <location>
        <begin position="61"/>
        <end position="80"/>
    </location>
</feature>
<sequence>MNWLGELAANPFYEFAIILFLAALLGGAGQLLRQPLIVMFIALGILVGPSVLDVVYSKENIHLLAEVGIVILLFIVGLKLDLRIIKSVGRVALLTGLGQVLFTSFIGYLIGIGMGFSHIHSFYVAVALTFSSTIIIVKLLSDKKEIDSLHGQIAVGFLIVQDIVVILVMIVLSTMRQETESPLWQAILQTVLSGAVLLLLTWLAMKWLIPGLSNFLARSQELLVLFAIAWAVSLASLGEVMGFSGEVGAFLAGVSLASSSFKEAISSRLVSLRDFLLLFFFVNLGAELNFDVIGNQVGTAFVFSFFVLIGNPIIVLIIMGIMGYKKRTSFLAGLTVAQISEFSLIFAGLGLSIGHINEEVVGLITLVGLITIGLSTYLILYSHPLYEFLSPLLRIFERRKIIDPFIEDKSDKAYDLIILGFGRFGSKIADILDQQKEFRYLGIDFDPMVVRQEREAGRDVVFADMEDPEIFHQIPFKTAKCVISTVPLLDPSRHLVETLVNNGYAGKIYLTALRAGDLALFEKSGADKVLIPHHMAATHFYESYLRKQLSDRSK</sequence>
<evidence type="ECO:0000259" key="9">
    <source>
        <dbReference type="Pfam" id="PF02254"/>
    </source>
</evidence>
<dbReference type="InterPro" id="IPR006153">
    <property type="entry name" value="Cation/H_exchanger_TM"/>
</dbReference>